<accession>A0A2Z4FGE8</accession>
<dbReference type="InterPro" id="IPR002686">
    <property type="entry name" value="Transposase_17"/>
</dbReference>
<dbReference type="RefSeq" id="WP_111331382.1">
    <property type="nucleotide sequence ID" value="NZ_CP030032.1"/>
</dbReference>
<dbReference type="Proteomes" id="UP000249799">
    <property type="component" value="Chromosome"/>
</dbReference>
<organism evidence="2 3">
    <name type="scientific">Bradymonas sediminis</name>
    <dbReference type="NCBI Taxonomy" id="1548548"/>
    <lineage>
        <taxon>Bacteria</taxon>
        <taxon>Deltaproteobacteria</taxon>
        <taxon>Bradymonadales</taxon>
        <taxon>Bradymonadaceae</taxon>
        <taxon>Bradymonas</taxon>
    </lineage>
</organism>
<sequence length="134" mass="15461">MSFTRLRYHIVFATKARTPWISAEVEDVLYPLLGNLTRTLGGRLIRVGGVEDHIHLINAIPATLSVADFVRDLKSRSSAALHQRFEHLESFRWQRGFGCFSLNPMDMAGIIAYVENQKEHHRRERLCEAWELIS</sequence>
<evidence type="ECO:0000313" key="3">
    <source>
        <dbReference type="Proteomes" id="UP000249799"/>
    </source>
</evidence>
<dbReference type="KEGG" id="bsed:DN745_01190"/>
<dbReference type="GO" id="GO:0004803">
    <property type="term" value="F:transposase activity"/>
    <property type="evidence" value="ECO:0007669"/>
    <property type="project" value="InterPro"/>
</dbReference>
<dbReference type="Pfam" id="PF01797">
    <property type="entry name" value="Y1_Tnp"/>
    <property type="match status" value="1"/>
</dbReference>
<feature type="domain" description="Transposase IS200-like" evidence="1">
    <location>
        <begin position="3"/>
        <end position="117"/>
    </location>
</feature>
<dbReference type="SMART" id="SM01321">
    <property type="entry name" value="Y1_Tnp"/>
    <property type="match status" value="1"/>
</dbReference>
<gene>
    <name evidence="2" type="primary">tnpA</name>
    <name evidence="2" type="ORF">DN745_01190</name>
</gene>
<name>A0A2Z4FGE8_9DELT</name>
<dbReference type="InterPro" id="IPR036515">
    <property type="entry name" value="Transposase_17_sf"/>
</dbReference>
<dbReference type="GO" id="GO:0003677">
    <property type="term" value="F:DNA binding"/>
    <property type="evidence" value="ECO:0007669"/>
    <property type="project" value="InterPro"/>
</dbReference>
<protein>
    <submittedName>
        <fullName evidence="2">IS200/IS605 family transposase</fullName>
    </submittedName>
</protein>
<dbReference type="SUPFAM" id="SSF143422">
    <property type="entry name" value="Transposase IS200-like"/>
    <property type="match status" value="1"/>
</dbReference>
<proteinExistence type="predicted"/>
<evidence type="ECO:0000313" key="2">
    <source>
        <dbReference type="EMBL" id="AWV88017.1"/>
    </source>
</evidence>
<dbReference type="EMBL" id="CP030032">
    <property type="protein sequence ID" value="AWV88017.1"/>
    <property type="molecule type" value="Genomic_DNA"/>
</dbReference>
<dbReference type="Gene3D" id="3.30.70.1290">
    <property type="entry name" value="Transposase IS200-like"/>
    <property type="match status" value="1"/>
</dbReference>
<dbReference type="PANTHER" id="PTHR33360:SF2">
    <property type="entry name" value="TRANSPOSASE FOR INSERTION SEQUENCE ELEMENT IS200"/>
    <property type="match status" value="1"/>
</dbReference>
<dbReference type="AlphaFoldDB" id="A0A2Z4FGE8"/>
<evidence type="ECO:0000259" key="1">
    <source>
        <dbReference type="SMART" id="SM01321"/>
    </source>
</evidence>
<dbReference type="GO" id="GO:0006313">
    <property type="term" value="P:DNA transposition"/>
    <property type="evidence" value="ECO:0007669"/>
    <property type="project" value="InterPro"/>
</dbReference>
<reference evidence="2 3" key="1">
    <citation type="submission" date="2018-06" db="EMBL/GenBank/DDBJ databases">
        <title>Lujinxingia sediminis gen. nov. sp. nov., a new facultative anaerobic member of the class Deltaproteobacteria, and proposal of Lujinxingaceae fam. nov.</title>
        <authorList>
            <person name="Guo L.-Y."/>
            <person name="Li C.-M."/>
            <person name="Wang S."/>
            <person name="Du Z.-J."/>
        </authorList>
    </citation>
    <scope>NUCLEOTIDE SEQUENCE [LARGE SCALE GENOMIC DNA]</scope>
    <source>
        <strain evidence="2 3">FA350</strain>
    </source>
</reference>
<dbReference type="PANTHER" id="PTHR33360">
    <property type="entry name" value="TRANSPOSASE FOR INSERTION SEQUENCE ELEMENT IS200"/>
    <property type="match status" value="1"/>
</dbReference>
<dbReference type="OrthoDB" id="9798161at2"/>
<dbReference type="NCBIfam" id="NF033573">
    <property type="entry name" value="transpos_IS200"/>
    <property type="match status" value="1"/>
</dbReference>
<keyword evidence="3" id="KW-1185">Reference proteome</keyword>